<keyword evidence="4" id="KW-0433">Leucine-rich repeat</keyword>
<feature type="compositionally biased region" description="Basic and acidic residues" evidence="6">
    <location>
        <begin position="168"/>
        <end position="180"/>
    </location>
</feature>
<name>A0A8H8DJ18_9FUNG</name>
<feature type="region of interest" description="Disordered" evidence="6">
    <location>
        <begin position="162"/>
        <end position="183"/>
    </location>
</feature>
<feature type="non-terminal residue" evidence="7">
    <location>
        <position position="1"/>
    </location>
</feature>
<gene>
    <name evidence="7" type="ORF">BJ554DRAFT_7516</name>
</gene>
<dbReference type="PANTHER" id="PTHR46545:SF1">
    <property type="entry name" value="LEUCINE-RICH REPEAT-CONTAINING PROTEIN 51"/>
    <property type="match status" value="1"/>
</dbReference>
<keyword evidence="8" id="KW-1185">Reference proteome</keyword>
<keyword evidence="3" id="KW-0963">Cytoplasm</keyword>
<dbReference type="GO" id="GO:0005737">
    <property type="term" value="C:cytoplasm"/>
    <property type="evidence" value="ECO:0007669"/>
    <property type="project" value="UniProtKB-SubCell"/>
</dbReference>
<dbReference type="SUPFAM" id="SSF52075">
    <property type="entry name" value="Outer arm dynein light chain 1"/>
    <property type="match status" value="1"/>
</dbReference>
<dbReference type="Pfam" id="PF13855">
    <property type="entry name" value="LRR_8"/>
    <property type="match status" value="1"/>
</dbReference>
<dbReference type="EMBL" id="JAEFCI010005230">
    <property type="protein sequence ID" value="KAG5460434.1"/>
    <property type="molecule type" value="Genomic_DNA"/>
</dbReference>
<protein>
    <recommendedName>
        <fullName evidence="2">Leucine-rich repeat-containing protein 51</fullName>
    </recommendedName>
</protein>
<evidence type="ECO:0000313" key="7">
    <source>
        <dbReference type="EMBL" id="KAG5460434.1"/>
    </source>
</evidence>
<dbReference type="PANTHER" id="PTHR46545">
    <property type="entry name" value="LEUCINE-RICH REPEAT-CONTAINING PROTEIN 51"/>
    <property type="match status" value="1"/>
</dbReference>
<dbReference type="InterPro" id="IPR001611">
    <property type="entry name" value="Leu-rich_rpt"/>
</dbReference>
<dbReference type="AlphaFoldDB" id="A0A8H8DJ18"/>
<evidence type="ECO:0000256" key="2">
    <source>
        <dbReference type="ARBA" id="ARBA00014223"/>
    </source>
</evidence>
<evidence type="ECO:0000256" key="1">
    <source>
        <dbReference type="ARBA" id="ARBA00004496"/>
    </source>
</evidence>
<evidence type="ECO:0000256" key="5">
    <source>
        <dbReference type="ARBA" id="ARBA00022737"/>
    </source>
</evidence>
<dbReference type="PROSITE" id="PS51450">
    <property type="entry name" value="LRR"/>
    <property type="match status" value="2"/>
</dbReference>
<comment type="subcellular location">
    <subcellularLocation>
        <location evidence="1">Cytoplasm</location>
    </subcellularLocation>
</comment>
<accession>A0A8H8DJ18</accession>
<reference evidence="7 8" key="1">
    <citation type="journal article" name="Sci. Rep.">
        <title>Genome-scale phylogenetic analyses confirm Olpidium as the closest living zoosporic fungus to the non-flagellated, terrestrial fungi.</title>
        <authorList>
            <person name="Chang Y."/>
            <person name="Rochon D."/>
            <person name="Sekimoto S."/>
            <person name="Wang Y."/>
            <person name="Chovatia M."/>
            <person name="Sandor L."/>
            <person name="Salamov A."/>
            <person name="Grigoriev I.V."/>
            <person name="Stajich J.E."/>
            <person name="Spatafora J.W."/>
        </authorList>
    </citation>
    <scope>NUCLEOTIDE SEQUENCE [LARGE SCALE GENOMIC DNA]</scope>
    <source>
        <strain evidence="7">S191</strain>
    </source>
</reference>
<dbReference type="InterPro" id="IPR032675">
    <property type="entry name" value="LRR_dom_sf"/>
</dbReference>
<evidence type="ECO:0000256" key="4">
    <source>
        <dbReference type="ARBA" id="ARBA00022614"/>
    </source>
</evidence>
<sequence length="201" mass="22846">TLTTLDVCGNRIEHIRPLRNLDGLQHLDLSDNNIRSWEDVSELLERSKNLRSLCIAGNPVSRNLRYRQKIILLSSSVSTVDNKDVNAVERQFLRNWEAMGRKSLRNITESKFERSAPGRVPGFAPFRTQKTPRCRRVWVSVRRFVREEVLADIGEELRSEQQAFLQPRRPEGAEGLREGGKGPVGVGVGGGRVAWMLETRS</sequence>
<dbReference type="OrthoDB" id="266138at2759"/>
<organism evidence="7 8">
    <name type="scientific">Olpidium bornovanus</name>
    <dbReference type="NCBI Taxonomy" id="278681"/>
    <lineage>
        <taxon>Eukaryota</taxon>
        <taxon>Fungi</taxon>
        <taxon>Fungi incertae sedis</taxon>
        <taxon>Olpidiomycota</taxon>
        <taxon>Olpidiomycotina</taxon>
        <taxon>Olpidiomycetes</taxon>
        <taxon>Olpidiales</taxon>
        <taxon>Olpidiaceae</taxon>
        <taxon>Olpidium</taxon>
    </lineage>
</organism>
<evidence type="ECO:0000313" key="8">
    <source>
        <dbReference type="Proteomes" id="UP000673691"/>
    </source>
</evidence>
<evidence type="ECO:0000256" key="3">
    <source>
        <dbReference type="ARBA" id="ARBA00022490"/>
    </source>
</evidence>
<dbReference type="Proteomes" id="UP000673691">
    <property type="component" value="Unassembled WGS sequence"/>
</dbReference>
<dbReference type="Gene3D" id="3.80.10.10">
    <property type="entry name" value="Ribonuclease Inhibitor"/>
    <property type="match status" value="1"/>
</dbReference>
<evidence type="ECO:0000256" key="6">
    <source>
        <dbReference type="SAM" id="MobiDB-lite"/>
    </source>
</evidence>
<dbReference type="SMART" id="SM00365">
    <property type="entry name" value="LRR_SD22"/>
    <property type="match status" value="2"/>
</dbReference>
<keyword evidence="5" id="KW-0677">Repeat</keyword>
<proteinExistence type="predicted"/>
<comment type="caution">
    <text evidence="7">The sequence shown here is derived from an EMBL/GenBank/DDBJ whole genome shotgun (WGS) entry which is preliminary data.</text>
</comment>